<evidence type="ECO:0000259" key="1">
    <source>
        <dbReference type="Pfam" id="PF07883"/>
    </source>
</evidence>
<evidence type="ECO:0000313" key="2">
    <source>
        <dbReference type="EMBL" id="RVX67454.1"/>
    </source>
</evidence>
<feature type="domain" description="Cupin type-2" evidence="1">
    <location>
        <begin position="100"/>
        <end position="155"/>
    </location>
</feature>
<dbReference type="EMBL" id="NAJM01000048">
    <property type="protein sequence ID" value="RVX67454.1"/>
    <property type="molecule type" value="Genomic_DNA"/>
</dbReference>
<proteinExistence type="predicted"/>
<dbReference type="PANTHER" id="PTHR36156:SF2">
    <property type="entry name" value="CUPIN TYPE-2 DOMAIN-CONTAINING PROTEIN"/>
    <property type="match status" value="1"/>
</dbReference>
<dbReference type="InterPro" id="IPR047142">
    <property type="entry name" value="OryJ/VirC-like"/>
</dbReference>
<gene>
    <name evidence="2" type="ORF">B0A52_08807</name>
</gene>
<evidence type="ECO:0000313" key="3">
    <source>
        <dbReference type="Proteomes" id="UP000288859"/>
    </source>
</evidence>
<dbReference type="InterPro" id="IPR013096">
    <property type="entry name" value="Cupin_2"/>
</dbReference>
<sequence length="178" mass="19490">MDALQNRRVVTGHDDQGKAVFLVDDVLTSLNPVTGKPPGGSTAGMANVYRTAGLPADINGPFVDYYGQNIAFADESGATCRFCHFLPVKDLSEDKLNVVHRTESVDFGVVLKGQIELTLDDGVKKILRQGDVVVQQGTIHDWLNSFDEICVMMFVLIPAKKFKVPKTGELLEAMARPR</sequence>
<dbReference type="VEuPathDB" id="FungiDB:PV10_08601"/>
<comment type="caution">
    <text evidence="2">The sequence shown here is derived from an EMBL/GenBank/DDBJ whole genome shotgun (WGS) entry which is preliminary data.</text>
</comment>
<dbReference type="AlphaFoldDB" id="A0A438MUM8"/>
<dbReference type="Proteomes" id="UP000288859">
    <property type="component" value="Unassembled WGS sequence"/>
</dbReference>
<name>A0A438MUM8_EXOME</name>
<dbReference type="OrthoDB" id="4120394at2759"/>
<reference evidence="2 3" key="1">
    <citation type="submission" date="2017-03" db="EMBL/GenBank/DDBJ databases">
        <title>Genomes of endolithic fungi from Antarctica.</title>
        <authorList>
            <person name="Coleine C."/>
            <person name="Masonjones S."/>
            <person name="Stajich J.E."/>
        </authorList>
    </citation>
    <scope>NUCLEOTIDE SEQUENCE [LARGE SCALE GENOMIC DNA]</scope>
    <source>
        <strain evidence="2 3">CCFEE 6314</strain>
    </source>
</reference>
<dbReference type="PANTHER" id="PTHR36156">
    <property type="entry name" value="SLR2101 PROTEIN"/>
    <property type="match status" value="1"/>
</dbReference>
<dbReference type="InterPro" id="IPR011051">
    <property type="entry name" value="RmlC_Cupin_sf"/>
</dbReference>
<organism evidence="2 3">
    <name type="scientific">Exophiala mesophila</name>
    <name type="common">Black yeast-like fungus</name>
    <dbReference type="NCBI Taxonomy" id="212818"/>
    <lineage>
        <taxon>Eukaryota</taxon>
        <taxon>Fungi</taxon>
        <taxon>Dikarya</taxon>
        <taxon>Ascomycota</taxon>
        <taxon>Pezizomycotina</taxon>
        <taxon>Eurotiomycetes</taxon>
        <taxon>Chaetothyriomycetidae</taxon>
        <taxon>Chaetothyriales</taxon>
        <taxon>Herpotrichiellaceae</taxon>
        <taxon>Exophiala</taxon>
    </lineage>
</organism>
<dbReference type="SUPFAM" id="SSF51182">
    <property type="entry name" value="RmlC-like cupins"/>
    <property type="match status" value="1"/>
</dbReference>
<dbReference type="InterPro" id="IPR014710">
    <property type="entry name" value="RmlC-like_jellyroll"/>
</dbReference>
<dbReference type="Gene3D" id="2.20.70.150">
    <property type="match status" value="1"/>
</dbReference>
<protein>
    <recommendedName>
        <fullName evidence="1">Cupin type-2 domain-containing protein</fullName>
    </recommendedName>
</protein>
<dbReference type="Pfam" id="PF07883">
    <property type="entry name" value="Cupin_2"/>
    <property type="match status" value="1"/>
</dbReference>
<accession>A0A438MUM8</accession>
<dbReference type="Gene3D" id="2.60.120.10">
    <property type="entry name" value="Jelly Rolls"/>
    <property type="match status" value="1"/>
</dbReference>
<dbReference type="CDD" id="cd02231">
    <property type="entry name" value="cupin_BLL6423-like"/>
    <property type="match status" value="1"/>
</dbReference>